<dbReference type="Pfam" id="PF13489">
    <property type="entry name" value="Methyltransf_23"/>
    <property type="match status" value="1"/>
</dbReference>
<evidence type="ECO:0000313" key="1">
    <source>
        <dbReference type="EMBL" id="MVN20003.1"/>
    </source>
</evidence>
<dbReference type="GO" id="GO:0008168">
    <property type="term" value="F:methyltransferase activity"/>
    <property type="evidence" value="ECO:0007669"/>
    <property type="project" value="UniProtKB-KW"/>
</dbReference>
<evidence type="ECO:0000313" key="2">
    <source>
        <dbReference type="Proteomes" id="UP000462014"/>
    </source>
</evidence>
<proteinExistence type="predicted"/>
<dbReference type="CDD" id="cd02440">
    <property type="entry name" value="AdoMet_MTases"/>
    <property type="match status" value="1"/>
</dbReference>
<dbReference type="EMBL" id="WPIK01000001">
    <property type="protein sequence ID" value="MVN20003.1"/>
    <property type="molecule type" value="Genomic_DNA"/>
</dbReference>
<dbReference type="RefSeq" id="WP_157562827.1">
    <property type="nucleotide sequence ID" value="NZ_WPIK01000001.1"/>
</dbReference>
<keyword evidence="2" id="KW-1185">Reference proteome</keyword>
<gene>
    <name evidence="1" type="ORF">GO621_00455</name>
</gene>
<protein>
    <submittedName>
        <fullName evidence="1">Methyltransferase domain-containing protein</fullName>
    </submittedName>
</protein>
<comment type="caution">
    <text evidence="1">The sequence shown here is derived from an EMBL/GenBank/DDBJ whole genome shotgun (WGS) entry which is preliminary data.</text>
</comment>
<keyword evidence="1" id="KW-0808">Transferase</keyword>
<keyword evidence="1" id="KW-0489">Methyltransferase</keyword>
<dbReference type="AlphaFoldDB" id="A0A7K1SRS1"/>
<reference evidence="1 2" key="1">
    <citation type="submission" date="2019-12" db="EMBL/GenBank/DDBJ databases">
        <title>Mucilaginibacter sp. HMF7410 genome sequencing and assembly.</title>
        <authorList>
            <person name="Kang H."/>
            <person name="Cha I."/>
            <person name="Kim H."/>
            <person name="Joh K."/>
        </authorList>
    </citation>
    <scope>NUCLEOTIDE SEQUENCE [LARGE SCALE GENOMIC DNA]</scope>
    <source>
        <strain evidence="1 2">HMF7410</strain>
    </source>
</reference>
<name>A0A7K1SRS1_9SPHI</name>
<dbReference type="Gene3D" id="3.40.50.150">
    <property type="entry name" value="Vaccinia Virus protein VP39"/>
    <property type="match status" value="1"/>
</dbReference>
<dbReference type="SUPFAM" id="SSF53335">
    <property type="entry name" value="S-adenosyl-L-methionine-dependent methyltransferases"/>
    <property type="match status" value="1"/>
</dbReference>
<dbReference type="InterPro" id="IPR029063">
    <property type="entry name" value="SAM-dependent_MTases_sf"/>
</dbReference>
<dbReference type="GO" id="GO:0032259">
    <property type="term" value="P:methylation"/>
    <property type="evidence" value="ECO:0007669"/>
    <property type="project" value="UniProtKB-KW"/>
</dbReference>
<sequence>MSNQLTDRTFWKKYWESKKDLAVAIKPDYTFHKLLKKLVKKNNIRTAIELGGFPGYYAIYLNKYEGIETTLFDYYVHTGILVDVLAANDLSEKSIGVIEGDLFKYKALKQYDLVLSCGLIEHFEDTKDIIQRHLPFLKPGGTLFITLPNFLGINGWVQRNFDPENYSKHNVKSMELDLLAYVCHQLNLKDVELNHYGKFSVWLENGQTKSVAAKILTKTIWLAGKLFTRIVPVESKLLSPYIVLTARKPQ</sequence>
<accession>A0A7K1SRS1</accession>
<dbReference type="Proteomes" id="UP000462014">
    <property type="component" value="Unassembled WGS sequence"/>
</dbReference>
<organism evidence="1 2">
    <name type="scientific">Mucilaginibacter arboris</name>
    <dbReference type="NCBI Taxonomy" id="2682090"/>
    <lineage>
        <taxon>Bacteria</taxon>
        <taxon>Pseudomonadati</taxon>
        <taxon>Bacteroidota</taxon>
        <taxon>Sphingobacteriia</taxon>
        <taxon>Sphingobacteriales</taxon>
        <taxon>Sphingobacteriaceae</taxon>
        <taxon>Mucilaginibacter</taxon>
    </lineage>
</organism>